<name>A0A6A3HV33_9STRA</name>
<dbReference type="EMBL" id="QXFU01003555">
    <property type="protein sequence ID" value="KAE8974449.1"/>
    <property type="molecule type" value="Genomic_DNA"/>
</dbReference>
<proteinExistence type="predicted"/>
<dbReference type="Proteomes" id="UP000435112">
    <property type="component" value="Unassembled WGS sequence"/>
</dbReference>
<evidence type="ECO:0000313" key="2">
    <source>
        <dbReference type="Proteomes" id="UP000435112"/>
    </source>
</evidence>
<dbReference type="AlphaFoldDB" id="A0A6A3HV33"/>
<sequence>MLYQTSTAALSTSSYQISTKFNTRRQSTITDWVSPRAASAAEQVVKKLACGISALYQLTFVLETQALFVQSTLIVWLLETLTYRVVHFGCDFSFKFEWVGR</sequence>
<gene>
    <name evidence="1" type="ORF">PR002_g25911</name>
</gene>
<comment type="caution">
    <text evidence="1">The sequence shown here is derived from an EMBL/GenBank/DDBJ whole genome shotgun (WGS) entry which is preliminary data.</text>
</comment>
<reference evidence="1 2" key="1">
    <citation type="submission" date="2018-09" db="EMBL/GenBank/DDBJ databases">
        <title>Genomic investigation of the strawberry pathogen Phytophthora fragariae indicates pathogenicity is determined by transcriptional variation in three key races.</title>
        <authorList>
            <person name="Adams T.M."/>
            <person name="Armitage A.D."/>
            <person name="Sobczyk M.K."/>
            <person name="Bates H.J."/>
            <person name="Dunwell J.M."/>
            <person name="Nellist C.F."/>
            <person name="Harrison R.J."/>
        </authorList>
    </citation>
    <scope>NUCLEOTIDE SEQUENCE [LARGE SCALE GENOMIC DNA]</scope>
    <source>
        <strain evidence="1 2">SCRP324</strain>
    </source>
</reference>
<evidence type="ECO:0000313" key="1">
    <source>
        <dbReference type="EMBL" id="KAE8974449.1"/>
    </source>
</evidence>
<protein>
    <submittedName>
        <fullName evidence="1">Uncharacterized protein</fullName>
    </submittedName>
</protein>
<organism evidence="1 2">
    <name type="scientific">Phytophthora rubi</name>
    <dbReference type="NCBI Taxonomy" id="129364"/>
    <lineage>
        <taxon>Eukaryota</taxon>
        <taxon>Sar</taxon>
        <taxon>Stramenopiles</taxon>
        <taxon>Oomycota</taxon>
        <taxon>Peronosporomycetes</taxon>
        <taxon>Peronosporales</taxon>
        <taxon>Peronosporaceae</taxon>
        <taxon>Phytophthora</taxon>
    </lineage>
</organism>
<accession>A0A6A3HV33</accession>
<dbReference type="OrthoDB" id="118924at2759"/>